<dbReference type="GO" id="GO:0004516">
    <property type="term" value="F:nicotinate phosphoribosyltransferase activity"/>
    <property type="evidence" value="ECO:0007669"/>
    <property type="project" value="UniProtKB-UniRule"/>
</dbReference>
<dbReference type="InterPro" id="IPR006405">
    <property type="entry name" value="Nic_PRibTrfase_pncB"/>
</dbReference>
<dbReference type="InterPro" id="IPR040727">
    <property type="entry name" value="NAPRTase_N"/>
</dbReference>
<evidence type="ECO:0000256" key="4">
    <source>
        <dbReference type="ARBA" id="ARBA00022553"/>
    </source>
</evidence>
<evidence type="ECO:0000256" key="5">
    <source>
        <dbReference type="ARBA" id="ARBA00022598"/>
    </source>
</evidence>
<comment type="caution">
    <text evidence="13">The sequence shown here is derived from an EMBL/GenBank/DDBJ whole genome shotgun (WGS) entry which is preliminary data.</text>
</comment>
<dbReference type="NCBIfam" id="TIGR01513">
    <property type="entry name" value="NAPRTase_put"/>
    <property type="match status" value="1"/>
</dbReference>
<dbReference type="FunFam" id="3.20.20.70:FF:000076">
    <property type="entry name" value="Nicotinate phosphoribosyltransferase"/>
    <property type="match status" value="1"/>
</dbReference>
<dbReference type="EC" id="6.3.4.21" evidence="3 9"/>
<dbReference type="SUPFAM" id="SSF54675">
    <property type="entry name" value="Nicotinate/Quinolinate PRTase N-terminal domain-like"/>
    <property type="match status" value="1"/>
</dbReference>
<evidence type="ECO:0000313" key="14">
    <source>
        <dbReference type="Proteomes" id="UP000014975"/>
    </source>
</evidence>
<evidence type="ECO:0000259" key="11">
    <source>
        <dbReference type="Pfam" id="PF17767"/>
    </source>
</evidence>
<dbReference type="GO" id="GO:0034355">
    <property type="term" value="P:NAD+ biosynthetic process via the salvage pathway"/>
    <property type="evidence" value="ECO:0007669"/>
    <property type="project" value="TreeGrafter"/>
</dbReference>
<comment type="pathway">
    <text evidence="1 9">Cofactor biosynthesis; NAD(+) biosynthesis; nicotinate D-ribonucleotide from nicotinate: step 1/1.</text>
</comment>
<dbReference type="GO" id="GO:0047280">
    <property type="term" value="F:nicotinamide phosphoribosyltransferase activity"/>
    <property type="evidence" value="ECO:0007669"/>
    <property type="project" value="UniProtKB-ARBA"/>
</dbReference>
<dbReference type="PANTHER" id="PTHR11098:SF1">
    <property type="entry name" value="NICOTINATE PHOSPHORIBOSYLTRANSFERASE"/>
    <property type="match status" value="1"/>
</dbReference>
<feature type="domain" description="Nicotinate phosphoribosyltransferase N-terminal" evidence="11">
    <location>
        <begin position="11"/>
        <end position="132"/>
    </location>
</feature>
<dbReference type="InterPro" id="IPR007229">
    <property type="entry name" value="Nic_PRibTrfase-Fam"/>
</dbReference>
<dbReference type="EMBL" id="ATHI01000026">
    <property type="protein sequence ID" value="EPR32767.1"/>
    <property type="molecule type" value="Genomic_DNA"/>
</dbReference>
<feature type="domain" description="Nicotinate/nicotinamide phosphoribosyltransferase" evidence="10">
    <location>
        <begin position="153"/>
        <end position="318"/>
    </location>
</feature>
<accession>S7T6R9</accession>
<comment type="catalytic activity">
    <reaction evidence="8 9">
        <text>5-phospho-alpha-D-ribose 1-diphosphate + nicotinate + ATP + H2O = nicotinate beta-D-ribonucleotide + ADP + phosphate + diphosphate</text>
        <dbReference type="Rhea" id="RHEA:36163"/>
        <dbReference type="ChEBI" id="CHEBI:15377"/>
        <dbReference type="ChEBI" id="CHEBI:30616"/>
        <dbReference type="ChEBI" id="CHEBI:32544"/>
        <dbReference type="ChEBI" id="CHEBI:33019"/>
        <dbReference type="ChEBI" id="CHEBI:43474"/>
        <dbReference type="ChEBI" id="CHEBI:57502"/>
        <dbReference type="ChEBI" id="CHEBI:58017"/>
        <dbReference type="ChEBI" id="CHEBI:456216"/>
        <dbReference type="EC" id="6.3.4.21"/>
    </reaction>
</comment>
<dbReference type="InterPro" id="IPR036068">
    <property type="entry name" value="Nicotinate_pribotase-like_C"/>
</dbReference>
<evidence type="ECO:0000313" key="13">
    <source>
        <dbReference type="EMBL" id="EPR32767.1"/>
    </source>
</evidence>
<dbReference type="UniPathway" id="UPA00253">
    <property type="reaction ID" value="UER00457"/>
</dbReference>
<dbReference type="GO" id="GO:0005829">
    <property type="term" value="C:cytosol"/>
    <property type="evidence" value="ECO:0007669"/>
    <property type="project" value="TreeGrafter"/>
</dbReference>
<feature type="domain" description="Nicotinate phosphoribosyltransferase C-terminal" evidence="12">
    <location>
        <begin position="355"/>
        <end position="458"/>
    </location>
</feature>
<evidence type="ECO:0000256" key="2">
    <source>
        <dbReference type="ARBA" id="ARBA00010897"/>
    </source>
</evidence>
<dbReference type="Pfam" id="PF17956">
    <property type="entry name" value="NAPRTase_C"/>
    <property type="match status" value="1"/>
</dbReference>
<evidence type="ECO:0000256" key="1">
    <source>
        <dbReference type="ARBA" id="ARBA00004952"/>
    </source>
</evidence>
<name>S7T6R9_9BACT</name>
<keyword evidence="6 9" id="KW-0662">Pyridine nucleotide biosynthesis</keyword>
<dbReference type="PIRSF" id="PIRSF000484">
    <property type="entry name" value="NAPRT"/>
    <property type="match status" value="1"/>
</dbReference>
<gene>
    <name evidence="13" type="ORF">dsat_0208</name>
</gene>
<keyword evidence="5 9" id="KW-0436">Ligase</keyword>
<dbReference type="NCBIfam" id="NF009131">
    <property type="entry name" value="PRK12484.1"/>
    <property type="match status" value="1"/>
</dbReference>
<dbReference type="CDD" id="cd01570">
    <property type="entry name" value="NAPRTase_A"/>
    <property type="match status" value="1"/>
</dbReference>
<comment type="PTM">
    <text evidence="9">Transiently phosphorylated on a His residue during the reaction cycle. Phosphorylation strongly increases the affinity for substrates and increases the rate of nicotinate D-ribonucleotide production. Dephosphorylation regenerates the low-affinity form of the enzyme, leading to product release.</text>
</comment>
<dbReference type="InterPro" id="IPR013785">
    <property type="entry name" value="Aldolase_TIM"/>
</dbReference>
<comment type="similarity">
    <text evidence="2 9">Belongs to the NAPRTase family.</text>
</comment>
<protein>
    <recommendedName>
        <fullName evidence="3 9">Nicotinate phosphoribosyltransferase</fullName>
        <ecNumber evidence="3 9">6.3.4.21</ecNumber>
    </recommendedName>
</protein>
<evidence type="ECO:0000259" key="10">
    <source>
        <dbReference type="Pfam" id="PF04095"/>
    </source>
</evidence>
<dbReference type="SUPFAM" id="SSF51690">
    <property type="entry name" value="Nicotinate/Quinolinate PRTase C-terminal domain-like"/>
    <property type="match status" value="1"/>
</dbReference>
<proteinExistence type="inferred from homology"/>
<evidence type="ECO:0000256" key="3">
    <source>
        <dbReference type="ARBA" id="ARBA00013236"/>
    </source>
</evidence>
<keyword evidence="7 9" id="KW-0808">Transferase</keyword>
<evidence type="ECO:0000256" key="8">
    <source>
        <dbReference type="ARBA" id="ARBA00048668"/>
    </source>
</evidence>
<keyword evidence="4" id="KW-0597">Phosphoprotein</keyword>
<dbReference type="RefSeq" id="WP_020886902.1">
    <property type="nucleotide sequence ID" value="NZ_ATHI01000026.1"/>
</dbReference>
<dbReference type="PATRIC" id="fig|1121439.3.peg.1555"/>
<evidence type="ECO:0000256" key="9">
    <source>
        <dbReference type="RuleBase" id="RU365100"/>
    </source>
</evidence>
<dbReference type="eggNOG" id="COG1488">
    <property type="taxonomic scope" value="Bacteria"/>
</dbReference>
<evidence type="ECO:0000256" key="7">
    <source>
        <dbReference type="ARBA" id="ARBA00022679"/>
    </source>
</evidence>
<reference evidence="13 14" key="1">
    <citation type="journal article" date="2013" name="Genome Announc.">
        <title>Draft genome sequences for three mercury-methylating, sulfate-reducing bacteria.</title>
        <authorList>
            <person name="Brown S.D."/>
            <person name="Hurt R.A.Jr."/>
            <person name="Gilmour C.C."/>
            <person name="Elias D.A."/>
        </authorList>
    </citation>
    <scope>NUCLEOTIDE SEQUENCE [LARGE SCALE GENOMIC DNA]</scope>
    <source>
        <strain evidence="13 14">DSM 16529</strain>
    </source>
</reference>
<dbReference type="InterPro" id="IPR041525">
    <property type="entry name" value="N/Namide_PRibTrfase"/>
</dbReference>
<dbReference type="NCBIfam" id="NF006695">
    <property type="entry name" value="PRK09243.1-2"/>
    <property type="match status" value="1"/>
</dbReference>
<dbReference type="PANTHER" id="PTHR11098">
    <property type="entry name" value="NICOTINATE PHOSPHORIBOSYLTRANSFERASE"/>
    <property type="match status" value="1"/>
</dbReference>
<dbReference type="Proteomes" id="UP000014975">
    <property type="component" value="Unassembled WGS sequence"/>
</dbReference>
<organism evidence="13 14">
    <name type="scientific">Alkalidesulfovibrio alkalitolerans DSM 16529</name>
    <dbReference type="NCBI Taxonomy" id="1121439"/>
    <lineage>
        <taxon>Bacteria</taxon>
        <taxon>Pseudomonadati</taxon>
        <taxon>Thermodesulfobacteriota</taxon>
        <taxon>Desulfovibrionia</taxon>
        <taxon>Desulfovibrionales</taxon>
        <taxon>Desulfovibrionaceae</taxon>
        <taxon>Alkalidesulfovibrio</taxon>
    </lineage>
</organism>
<evidence type="ECO:0000259" key="12">
    <source>
        <dbReference type="Pfam" id="PF17956"/>
    </source>
</evidence>
<dbReference type="Pfam" id="PF04095">
    <property type="entry name" value="NAPRTase"/>
    <property type="match status" value="1"/>
</dbReference>
<dbReference type="InterPro" id="IPR041619">
    <property type="entry name" value="NAPRTase_C"/>
</dbReference>
<sequence>MSMIRYPGTYTDLYQLTMAQAYYLGGTRENAAVFDYLFRKNPFDGGYAVFAGLEDALSALEELRFEEREIGFLREQGFDARFLEYLRGFRFTCDVHAAREGEVVFATSPVLSVKGPIIEAQIAETLLLNILNFQTLVATKASRMRFAAGDRSLVDFGLRRAQGLGGYHASRAAVIGGFDATSNVRAGMDYGIPVSGTLAHSFIQSHDDELAAFRAFAEQRPQNCILLVDTYDTLRSGVPNAIATGREMEERGHRLAGIRLDSGDLAYLAKRARAMLDEAGLGYVRIVASSQLDEHAIKSLVEQAAPIDAFGVGTSLVTGRPDAALDGVYKLAFANRGPRIKITEETEKITLPQLKQVFRLLDGEGNFYGADAVALAGEKDVEAMHHPFDTLKSLSTRGFAKERISRPVMRGGARTQKPLSVREIAAFAKARLGQLEDEYKRFGRPYVYKVGISDRLKAVRDRLIARYRRA</sequence>
<dbReference type="Gene3D" id="3.20.20.70">
    <property type="entry name" value="Aldolase class I"/>
    <property type="match status" value="1"/>
</dbReference>
<dbReference type="Gene3D" id="3.20.140.10">
    <property type="entry name" value="nicotinate phosphoribosyltransferase"/>
    <property type="match status" value="1"/>
</dbReference>
<comment type="function">
    <text evidence="9">Catalyzes the first step in the biosynthesis of NAD from nicotinic acid, the ATP-dependent synthesis of beta-nicotinate D-ribonucleotide from nicotinate and 5-phospho-D-ribose 1-phosphate.</text>
</comment>
<dbReference type="Pfam" id="PF17767">
    <property type="entry name" value="NAPRTase_N"/>
    <property type="match status" value="1"/>
</dbReference>
<dbReference type="STRING" id="1121439.dsat_0208"/>
<dbReference type="AlphaFoldDB" id="S7T6R9"/>
<keyword evidence="14" id="KW-1185">Reference proteome</keyword>
<keyword evidence="13" id="KW-0328">Glycosyltransferase</keyword>
<evidence type="ECO:0000256" key="6">
    <source>
        <dbReference type="ARBA" id="ARBA00022642"/>
    </source>
</evidence>